<dbReference type="EMBL" id="AMCI01008299">
    <property type="protein sequence ID" value="EJW91253.1"/>
    <property type="molecule type" value="Genomic_DNA"/>
</dbReference>
<accession>J9F9Y2</accession>
<dbReference type="InterPro" id="IPR022644">
    <property type="entry name" value="De-COase2_N"/>
</dbReference>
<dbReference type="SUPFAM" id="SSF50621">
    <property type="entry name" value="Alanine racemase C-terminal domain-like"/>
    <property type="match status" value="1"/>
</dbReference>
<organism evidence="4">
    <name type="scientific">gut metagenome</name>
    <dbReference type="NCBI Taxonomy" id="749906"/>
    <lineage>
        <taxon>unclassified sequences</taxon>
        <taxon>metagenomes</taxon>
        <taxon>organismal metagenomes</taxon>
    </lineage>
</organism>
<dbReference type="Pfam" id="PF02784">
    <property type="entry name" value="Orn_Arg_deC_N"/>
    <property type="match status" value="1"/>
</dbReference>
<dbReference type="InterPro" id="IPR009006">
    <property type="entry name" value="Ala_racemase/Decarboxylase_C"/>
</dbReference>
<reference evidence="4" key="1">
    <citation type="journal article" date="2012" name="PLoS ONE">
        <title>Gene sets for utilization of primary and secondary nutrition supplies in the distal gut of endangered iberian lynx.</title>
        <authorList>
            <person name="Alcaide M."/>
            <person name="Messina E."/>
            <person name="Richter M."/>
            <person name="Bargiela R."/>
            <person name="Peplies J."/>
            <person name="Huws S.A."/>
            <person name="Newbold C.J."/>
            <person name="Golyshin P.N."/>
            <person name="Simon M.A."/>
            <person name="Lopez G."/>
            <person name="Yakimov M.M."/>
            <person name="Ferrer M."/>
        </authorList>
    </citation>
    <scope>NUCLEOTIDE SEQUENCE</scope>
</reference>
<dbReference type="GO" id="GO:0009089">
    <property type="term" value="P:lysine biosynthetic process via diaminopimelate"/>
    <property type="evidence" value="ECO:0007669"/>
    <property type="project" value="TreeGrafter"/>
</dbReference>
<dbReference type="SUPFAM" id="SSF51419">
    <property type="entry name" value="PLP-binding barrel"/>
    <property type="match status" value="1"/>
</dbReference>
<evidence type="ECO:0000259" key="3">
    <source>
        <dbReference type="Pfam" id="PF02784"/>
    </source>
</evidence>
<keyword evidence="2" id="KW-0663">Pyridoxal phosphate</keyword>
<dbReference type="Gene3D" id="2.40.37.10">
    <property type="entry name" value="Lyase, Ornithine Decarboxylase, Chain A, domain 1"/>
    <property type="match status" value="1"/>
</dbReference>
<dbReference type="AlphaFoldDB" id="J9F9Y2"/>
<dbReference type="InterPro" id="IPR000183">
    <property type="entry name" value="Orn/DAP/Arg_de-COase"/>
</dbReference>
<comment type="cofactor">
    <cofactor evidence="1">
        <name>pyridoxal 5'-phosphate</name>
        <dbReference type="ChEBI" id="CHEBI:597326"/>
    </cofactor>
</comment>
<protein>
    <submittedName>
        <fullName evidence="4">Diaminopimelate decarboxylase</fullName>
    </submittedName>
</protein>
<evidence type="ECO:0000256" key="2">
    <source>
        <dbReference type="ARBA" id="ARBA00022898"/>
    </source>
</evidence>
<sequence length="394" mass="44978">MEKINSLPTPCFVLDEAELERSVRGFQQALDRHFDKAIVGYSVKTNSLPYCMKRAGEMGAYAEVVSHDEYELARLCGFALNRIVYNGPMKSKETFLEAVAGGAIVNVECKRELKWLNELPTDGHYRIGIRLNINISRVSPEDAEGDDDNSRFGLSDETAEFAEALAYLKQLPHVTLAGLHIHRTAHSRSVRFYRRSIAYACEVIKKYGLQLDYLDVGGGYFGIFPNKPTYEEYSQAFYEVLQQYDLARLCVIVEPGNALVASCFDFVSEVIDVKEVESGLWFVTTDGSRNDVDPFFRKSGYLDEEYYQQPTPVVTTQIVSGCTCLEYDRMFTLTERPLLQPGDRIRYRNVGAYTLCLTPMFIRYIPAVYTCTPEGFRQVRARWTAKEYVQKCEF</sequence>
<dbReference type="PRINTS" id="PR01179">
    <property type="entry name" value="ODADCRBXLASE"/>
</dbReference>
<dbReference type="Gene3D" id="3.20.20.10">
    <property type="entry name" value="Alanine racemase"/>
    <property type="match status" value="1"/>
</dbReference>
<dbReference type="PANTHER" id="PTHR43727">
    <property type="entry name" value="DIAMINOPIMELATE DECARBOXYLASE"/>
    <property type="match status" value="1"/>
</dbReference>
<comment type="caution">
    <text evidence="4">The sequence shown here is derived from an EMBL/GenBank/DDBJ whole genome shotgun (WGS) entry which is preliminary data.</text>
</comment>
<dbReference type="InterPro" id="IPR029066">
    <property type="entry name" value="PLP-binding_barrel"/>
</dbReference>
<name>J9F9Y2_9ZZZZ</name>
<feature type="domain" description="Orn/DAP/Arg decarboxylase 2 N-terminal" evidence="3">
    <location>
        <begin position="19"/>
        <end position="261"/>
    </location>
</feature>
<dbReference type="PANTHER" id="PTHR43727:SF2">
    <property type="entry name" value="GROUP IV DECARBOXYLASE"/>
    <property type="match status" value="1"/>
</dbReference>
<dbReference type="GO" id="GO:0008836">
    <property type="term" value="F:diaminopimelate decarboxylase activity"/>
    <property type="evidence" value="ECO:0007669"/>
    <property type="project" value="TreeGrafter"/>
</dbReference>
<evidence type="ECO:0000313" key="4">
    <source>
        <dbReference type="EMBL" id="EJW91253.1"/>
    </source>
</evidence>
<evidence type="ECO:0000256" key="1">
    <source>
        <dbReference type="ARBA" id="ARBA00001933"/>
    </source>
</evidence>
<gene>
    <name evidence="4" type="ORF">EVA_20641</name>
</gene>
<proteinExistence type="predicted"/>